<dbReference type="EMBL" id="FN656623">
    <property type="protein sequence ID" value="CBY41753.1"/>
    <property type="molecule type" value="Genomic_DNA"/>
</dbReference>
<name>E4Z225_OIKDI</name>
<gene>
    <name evidence="2" type="ORF">GSOID_T00023843001</name>
</gene>
<proteinExistence type="predicted"/>
<feature type="region of interest" description="Disordered" evidence="1">
    <location>
        <begin position="1"/>
        <end position="37"/>
    </location>
</feature>
<reference evidence="2" key="1">
    <citation type="journal article" date="2010" name="Science">
        <title>Plasticity of animal genome architecture unmasked by rapid evolution of a pelagic tunicate.</title>
        <authorList>
            <person name="Denoeud F."/>
            <person name="Henriet S."/>
            <person name="Mungpakdee S."/>
            <person name="Aury J.M."/>
            <person name="Da Silva C."/>
            <person name="Brinkmann H."/>
            <person name="Mikhaleva J."/>
            <person name="Olsen L.C."/>
            <person name="Jubin C."/>
            <person name="Canestro C."/>
            <person name="Bouquet J.M."/>
            <person name="Danks G."/>
            <person name="Poulain J."/>
            <person name="Campsteijn C."/>
            <person name="Adamski M."/>
            <person name="Cross I."/>
            <person name="Yadetie F."/>
            <person name="Muffato M."/>
            <person name="Louis A."/>
            <person name="Butcher S."/>
            <person name="Tsagkogeorga G."/>
            <person name="Konrad A."/>
            <person name="Singh S."/>
            <person name="Jensen M.F."/>
            <person name="Cong E.H."/>
            <person name="Eikeseth-Otteraa H."/>
            <person name="Noel B."/>
            <person name="Anthouard V."/>
            <person name="Porcel B.M."/>
            <person name="Kachouri-Lafond R."/>
            <person name="Nishino A."/>
            <person name="Ugolini M."/>
            <person name="Chourrout P."/>
            <person name="Nishida H."/>
            <person name="Aasland R."/>
            <person name="Huzurbazar S."/>
            <person name="Westhof E."/>
            <person name="Delsuc F."/>
            <person name="Lehrach H."/>
            <person name="Reinhardt R."/>
            <person name="Weissenbach J."/>
            <person name="Roy S.W."/>
            <person name="Artiguenave F."/>
            <person name="Postlethwait J.H."/>
            <person name="Manak J.R."/>
            <person name="Thompson E.M."/>
            <person name="Jaillon O."/>
            <person name="Du Pasquier L."/>
            <person name="Boudinot P."/>
            <person name="Liberles D.A."/>
            <person name="Volff J.N."/>
            <person name="Philippe H."/>
            <person name="Lenhard B."/>
            <person name="Roest Crollius H."/>
            <person name="Wincker P."/>
            <person name="Chourrout D."/>
        </authorList>
    </citation>
    <scope>NUCLEOTIDE SEQUENCE [LARGE SCALE GENOMIC DNA]</scope>
</reference>
<feature type="compositionally biased region" description="Polar residues" evidence="1">
    <location>
        <begin position="1"/>
        <end position="17"/>
    </location>
</feature>
<dbReference type="AlphaFoldDB" id="E4Z225"/>
<accession>E4Z225</accession>
<dbReference type="Proteomes" id="UP000011014">
    <property type="component" value="Unassembled WGS sequence"/>
</dbReference>
<organism evidence="2">
    <name type="scientific">Oikopleura dioica</name>
    <name type="common">Tunicate</name>
    <dbReference type="NCBI Taxonomy" id="34765"/>
    <lineage>
        <taxon>Eukaryota</taxon>
        <taxon>Metazoa</taxon>
        <taxon>Chordata</taxon>
        <taxon>Tunicata</taxon>
        <taxon>Appendicularia</taxon>
        <taxon>Copelata</taxon>
        <taxon>Oikopleuridae</taxon>
        <taxon>Oikopleura</taxon>
    </lineage>
</organism>
<sequence length="77" mass="8697">MGNVLSGRQRNASSSTIGGKKRGESTSSRNQERRSPKMPYRLVLQIFTAENPETFCGAYLGINKTDFLLIRFYFCIS</sequence>
<evidence type="ECO:0000313" key="2">
    <source>
        <dbReference type="EMBL" id="CBY41753.1"/>
    </source>
</evidence>
<feature type="non-terminal residue" evidence="2">
    <location>
        <position position="77"/>
    </location>
</feature>
<evidence type="ECO:0000256" key="1">
    <source>
        <dbReference type="SAM" id="MobiDB-lite"/>
    </source>
</evidence>
<protein>
    <submittedName>
        <fullName evidence="2">Uncharacterized protein</fullName>
    </submittedName>
</protein>